<keyword evidence="2" id="KW-0812">Transmembrane</keyword>
<protein>
    <submittedName>
        <fullName evidence="3">Uncharacterized protein</fullName>
    </submittedName>
</protein>
<evidence type="ECO:0000313" key="4">
    <source>
        <dbReference type="Proteomes" id="UP000193083"/>
    </source>
</evidence>
<keyword evidence="2" id="KW-1133">Transmembrane helix</keyword>
<proteinExistence type="predicted"/>
<evidence type="ECO:0000313" key="3">
    <source>
        <dbReference type="EMBL" id="SMH30156.1"/>
    </source>
</evidence>
<accession>A0A1X7N0L7</accession>
<dbReference type="AlphaFoldDB" id="A0A1X7N0L7"/>
<feature type="transmembrane region" description="Helical" evidence="2">
    <location>
        <begin position="83"/>
        <end position="109"/>
    </location>
</feature>
<organism evidence="3 4">
    <name type="scientific">Mesorhizobium australicum</name>
    <dbReference type="NCBI Taxonomy" id="536018"/>
    <lineage>
        <taxon>Bacteria</taxon>
        <taxon>Pseudomonadati</taxon>
        <taxon>Pseudomonadota</taxon>
        <taxon>Alphaproteobacteria</taxon>
        <taxon>Hyphomicrobiales</taxon>
        <taxon>Phyllobacteriaceae</taxon>
        <taxon>Mesorhizobium</taxon>
    </lineage>
</organism>
<gene>
    <name evidence="3" type="ORF">SAMN02982922_1004</name>
</gene>
<sequence>MSDYNQLHRAAHDPYYRIAFEDRQRREKESRDIAQTLARGNASRSPDISMPGLSIPSSPEVSVGSYSSSGASSSAEPDAVDRALGAVFGFLAPAIAYVAISYGMVWLWAHHFYKGPVALLFLALFLLLSVGFVVRYWRQAIVIAAIATFYCLR</sequence>
<evidence type="ECO:0000256" key="2">
    <source>
        <dbReference type="SAM" id="Phobius"/>
    </source>
</evidence>
<name>A0A1X7N0L7_9HYPH</name>
<dbReference type="RefSeq" id="WP_085463139.1">
    <property type="nucleotide sequence ID" value="NZ_FXBL01000004.1"/>
</dbReference>
<dbReference type="EMBL" id="FXBL01000004">
    <property type="protein sequence ID" value="SMH30156.1"/>
    <property type="molecule type" value="Genomic_DNA"/>
</dbReference>
<feature type="compositionally biased region" description="Low complexity" evidence="1">
    <location>
        <begin position="56"/>
        <end position="76"/>
    </location>
</feature>
<keyword evidence="4" id="KW-1185">Reference proteome</keyword>
<feature type="transmembrane region" description="Helical" evidence="2">
    <location>
        <begin position="115"/>
        <end position="134"/>
    </location>
</feature>
<feature type="compositionally biased region" description="Basic and acidic residues" evidence="1">
    <location>
        <begin position="23"/>
        <end position="32"/>
    </location>
</feature>
<reference evidence="3 4" key="1">
    <citation type="submission" date="2017-04" db="EMBL/GenBank/DDBJ databases">
        <authorList>
            <person name="Afonso C.L."/>
            <person name="Miller P.J."/>
            <person name="Scott M.A."/>
            <person name="Spackman E."/>
            <person name="Goraichik I."/>
            <person name="Dimitrov K.M."/>
            <person name="Suarez D.L."/>
            <person name="Swayne D.E."/>
        </authorList>
    </citation>
    <scope>NUCLEOTIDE SEQUENCE [LARGE SCALE GENOMIC DNA]</scope>
    <source>
        <strain evidence="3 4">B5P</strain>
    </source>
</reference>
<dbReference type="Proteomes" id="UP000193083">
    <property type="component" value="Unassembled WGS sequence"/>
</dbReference>
<keyword evidence="2" id="KW-0472">Membrane</keyword>
<evidence type="ECO:0000256" key="1">
    <source>
        <dbReference type="SAM" id="MobiDB-lite"/>
    </source>
</evidence>
<feature type="region of interest" description="Disordered" evidence="1">
    <location>
        <begin position="23"/>
        <end position="76"/>
    </location>
</feature>